<dbReference type="Gene3D" id="3.30.70.330">
    <property type="match status" value="1"/>
</dbReference>
<proteinExistence type="predicted"/>
<accession>A0ABR3RU19</accession>
<dbReference type="InterPro" id="IPR002483">
    <property type="entry name" value="PWI_dom"/>
</dbReference>
<keyword evidence="10" id="KW-1185">Reference proteome</keyword>
<dbReference type="InterPro" id="IPR000504">
    <property type="entry name" value="RRM_dom"/>
</dbReference>
<dbReference type="PROSITE" id="PS50102">
    <property type="entry name" value="RRM"/>
    <property type="match status" value="1"/>
</dbReference>
<dbReference type="InterPro" id="IPR045137">
    <property type="entry name" value="RBM26/27"/>
</dbReference>
<comment type="caution">
    <text evidence="9">The sequence shown here is derived from an EMBL/GenBank/DDBJ whole genome shotgun (WGS) entry which is preliminary data.</text>
</comment>
<dbReference type="PROSITE" id="PS50103">
    <property type="entry name" value="ZF_C3H1"/>
    <property type="match status" value="1"/>
</dbReference>
<feature type="region of interest" description="Disordered" evidence="6">
    <location>
        <begin position="142"/>
        <end position="220"/>
    </location>
</feature>
<evidence type="ECO:0000313" key="10">
    <source>
        <dbReference type="Proteomes" id="UP001521785"/>
    </source>
</evidence>
<feature type="compositionally biased region" description="Polar residues" evidence="6">
    <location>
        <begin position="107"/>
        <end position="129"/>
    </location>
</feature>
<dbReference type="InterPro" id="IPR000571">
    <property type="entry name" value="Znf_CCCH"/>
</dbReference>
<keyword evidence="4" id="KW-0479">Metal-binding</keyword>
<protein>
    <submittedName>
        <fullName evidence="9">Uncharacterized protein</fullName>
    </submittedName>
</protein>
<dbReference type="Pfam" id="PF01480">
    <property type="entry name" value="PWI"/>
    <property type="match status" value="1"/>
</dbReference>
<keyword evidence="4" id="KW-0863">Zinc-finger</keyword>
<dbReference type="PANTHER" id="PTHR14398">
    <property type="entry name" value="RNA RECOGNITION RRM/RNP DOMAIN"/>
    <property type="match status" value="1"/>
</dbReference>
<dbReference type="Proteomes" id="UP001521785">
    <property type="component" value="Unassembled WGS sequence"/>
</dbReference>
<evidence type="ECO:0000259" key="7">
    <source>
        <dbReference type="PROSITE" id="PS50102"/>
    </source>
</evidence>
<evidence type="ECO:0000256" key="1">
    <source>
        <dbReference type="ARBA" id="ARBA00022884"/>
    </source>
</evidence>
<evidence type="ECO:0000256" key="2">
    <source>
        <dbReference type="ARBA" id="ARBA00043866"/>
    </source>
</evidence>
<feature type="region of interest" description="Disordered" evidence="6">
    <location>
        <begin position="338"/>
        <end position="382"/>
    </location>
</feature>
<dbReference type="InterPro" id="IPR035979">
    <property type="entry name" value="RBD_domain_sf"/>
</dbReference>
<dbReference type="CDD" id="cd12257">
    <property type="entry name" value="RRM1_RBM26_like"/>
    <property type="match status" value="1"/>
</dbReference>
<keyword evidence="4" id="KW-0862">Zinc</keyword>
<dbReference type="SMART" id="SM00360">
    <property type="entry name" value="RRM"/>
    <property type="match status" value="1"/>
</dbReference>
<evidence type="ECO:0000259" key="8">
    <source>
        <dbReference type="PROSITE" id="PS50103"/>
    </source>
</evidence>
<organism evidence="9 10">
    <name type="scientific">Paraconiothyrium brasiliense</name>
    <dbReference type="NCBI Taxonomy" id="300254"/>
    <lineage>
        <taxon>Eukaryota</taxon>
        <taxon>Fungi</taxon>
        <taxon>Dikarya</taxon>
        <taxon>Ascomycota</taxon>
        <taxon>Pezizomycotina</taxon>
        <taxon>Dothideomycetes</taxon>
        <taxon>Pleosporomycetidae</taxon>
        <taxon>Pleosporales</taxon>
        <taxon>Massarineae</taxon>
        <taxon>Didymosphaeriaceae</taxon>
        <taxon>Paraconiothyrium</taxon>
    </lineage>
</organism>
<dbReference type="Pfam" id="PF00076">
    <property type="entry name" value="RRM_1"/>
    <property type="match status" value="1"/>
</dbReference>
<evidence type="ECO:0000256" key="3">
    <source>
        <dbReference type="PROSITE-ProRule" id="PRU00176"/>
    </source>
</evidence>
<gene>
    <name evidence="9" type="ORF">SLS60_002876</name>
</gene>
<evidence type="ECO:0000256" key="5">
    <source>
        <dbReference type="SAM" id="Coils"/>
    </source>
</evidence>
<feature type="compositionally biased region" description="Polar residues" evidence="6">
    <location>
        <begin position="342"/>
        <end position="357"/>
    </location>
</feature>
<dbReference type="PANTHER" id="PTHR14398:SF0">
    <property type="entry name" value="ZINC FINGER PROTEIN SWM"/>
    <property type="match status" value="1"/>
</dbReference>
<dbReference type="SUPFAM" id="SSF54928">
    <property type="entry name" value="RNA-binding domain, RBD"/>
    <property type="match status" value="1"/>
</dbReference>
<reference evidence="9 10" key="1">
    <citation type="submission" date="2024-02" db="EMBL/GenBank/DDBJ databases">
        <title>De novo assembly and annotation of 12 fungi associated with fruit tree decline syndrome in Ontario, Canada.</title>
        <authorList>
            <person name="Sulman M."/>
            <person name="Ellouze W."/>
            <person name="Ilyukhin E."/>
        </authorList>
    </citation>
    <scope>NUCLEOTIDE SEQUENCE [LARGE SCALE GENOMIC DNA]</scope>
    <source>
        <strain evidence="9 10">M42-189</strain>
    </source>
</reference>
<feature type="domain" description="C3H1-type" evidence="8">
    <location>
        <begin position="293"/>
        <end position="321"/>
    </location>
</feature>
<feature type="coiled-coil region" evidence="5">
    <location>
        <begin position="508"/>
        <end position="542"/>
    </location>
</feature>
<evidence type="ECO:0000256" key="4">
    <source>
        <dbReference type="PROSITE-ProRule" id="PRU00723"/>
    </source>
</evidence>
<keyword evidence="5" id="KW-0175">Coiled coil</keyword>
<name>A0ABR3RU19_9PLEO</name>
<dbReference type="InterPro" id="IPR012677">
    <property type="entry name" value="Nucleotide-bd_a/b_plait_sf"/>
</dbReference>
<comment type="function">
    <text evidence="2">May be involved in the turnover of nuclear polyadenylated (pA+) RNA.</text>
</comment>
<evidence type="ECO:0000313" key="9">
    <source>
        <dbReference type="EMBL" id="KAL1607937.1"/>
    </source>
</evidence>
<feature type="zinc finger region" description="C3H1-type" evidence="4">
    <location>
        <begin position="293"/>
        <end position="321"/>
    </location>
</feature>
<dbReference type="EMBL" id="JAKJXO020000003">
    <property type="protein sequence ID" value="KAL1607937.1"/>
    <property type="molecule type" value="Genomic_DNA"/>
</dbReference>
<evidence type="ECO:0000256" key="6">
    <source>
        <dbReference type="SAM" id="MobiDB-lite"/>
    </source>
</evidence>
<sequence>MQLLENDKSAFKQWLLPKLANRTEAEPEVLADYVAELFAGEGSPAEIKRASVEQLSDFLLEHTESFVDEIATAIEQKIWTKAVGTENSERKKLAAKRKAKEAPRPAQSTFIPPTGPKPTTATSSSIARPSISTLAPDAPVFVPRGQAIPTAPLSHDASIPTGPRADRNSRKVQQGQSRKRKERDTGGENAADSSASERPLKQLARRGGGHAGRNGQRADPTVATAARAGLSSNVTPFTPGSFAGQQPPALPQFSSDSFSPFNFLADLSAMMSLSYSGQALGTQTPVLPYINPAAAKIKCADYETKGICHMGTLCPYEHGKAVVVPADAEYDPNNASLAMLPHSNTHRTSNSNISDYSGPQRRGRGRAAFSQSGPSRSSEDTLVVGQIPEDRLTEQHVRDFFSQFGAIVDVQMRTNSRLAIIKFSDHSVAQRAYDSPKAIFDNRFVKVYWYKPEAQRQRGGTNGVLKRGSAQDGIPAIYNEDEDMIDMEGFSSHQAQLQKEFEQRRQKSEQATARSNLLSAQLEAKENELAELRSTLIEKATAKGLEAIIIKEQQTPSSDLTKLQAEAEGLFANVGPLDAPIISRGGFINGRGSSRGGFRGRGNARGGRGGVVRLDNRPRSLAIANVEVGSEKERMLKRHLLNTKGCTGVFPHGERANTLVVGFEQRFQAEIQFLDEASRVPNVSVGDLSWVPNDATIVQQSIESDEPMVPHQDVDEEVSDGQMDVKVEVDLDVADDTDQWL</sequence>
<feature type="region of interest" description="Disordered" evidence="6">
    <location>
        <begin position="85"/>
        <end position="129"/>
    </location>
</feature>
<keyword evidence="1 3" id="KW-0694">RNA-binding</keyword>
<feature type="domain" description="RRM" evidence="7">
    <location>
        <begin position="380"/>
        <end position="452"/>
    </location>
</feature>